<dbReference type="EMBL" id="BAABIL010000538">
    <property type="protein sequence ID" value="GAA4991861.1"/>
    <property type="molecule type" value="Genomic_DNA"/>
</dbReference>
<reference evidence="7" key="1">
    <citation type="journal article" date="2019" name="Int. J. Syst. Evol. Microbiol.">
        <title>The Global Catalogue of Microorganisms (GCM) 10K type strain sequencing project: providing services to taxonomists for standard genome sequencing and annotation.</title>
        <authorList>
            <consortium name="The Broad Institute Genomics Platform"/>
            <consortium name="The Broad Institute Genome Sequencing Center for Infectious Disease"/>
            <person name="Wu L."/>
            <person name="Ma J."/>
        </authorList>
    </citation>
    <scope>NUCLEOTIDE SEQUENCE [LARGE SCALE GENOMIC DNA]</scope>
    <source>
        <strain evidence="7">JCM 18126</strain>
    </source>
</reference>
<dbReference type="InterPro" id="IPR024185">
    <property type="entry name" value="FTHF_cligase-like_sf"/>
</dbReference>
<dbReference type="Gene3D" id="3.40.50.10420">
    <property type="entry name" value="NagB/RpiA/CoA transferase-like"/>
    <property type="match status" value="1"/>
</dbReference>
<evidence type="ECO:0000313" key="6">
    <source>
        <dbReference type="EMBL" id="GAA4991861.1"/>
    </source>
</evidence>
<comment type="caution">
    <text evidence="6">The sequence shown here is derived from an EMBL/GenBank/DDBJ whole genome shotgun (WGS) entry which is preliminary data.</text>
</comment>
<keyword evidence="2 4" id="KW-0547">Nucleotide-binding</keyword>
<comment type="similarity">
    <text evidence="1 4">Belongs to the 5-formyltetrahydrofolate cyclo-ligase family.</text>
</comment>
<feature type="region of interest" description="Disordered" evidence="5">
    <location>
        <begin position="1"/>
        <end position="66"/>
    </location>
</feature>
<keyword evidence="3 4" id="KW-0067">ATP-binding</keyword>
<name>A0ABP9I9Z8_9ACTN</name>
<evidence type="ECO:0000256" key="5">
    <source>
        <dbReference type="SAM" id="MobiDB-lite"/>
    </source>
</evidence>
<comment type="catalytic activity">
    <reaction evidence="4">
        <text>(6S)-5-formyl-5,6,7,8-tetrahydrofolate + ATP = (6R)-5,10-methenyltetrahydrofolate + ADP + phosphate</text>
        <dbReference type="Rhea" id="RHEA:10488"/>
        <dbReference type="ChEBI" id="CHEBI:30616"/>
        <dbReference type="ChEBI" id="CHEBI:43474"/>
        <dbReference type="ChEBI" id="CHEBI:57455"/>
        <dbReference type="ChEBI" id="CHEBI:57457"/>
        <dbReference type="ChEBI" id="CHEBI:456216"/>
        <dbReference type="EC" id="6.3.3.2"/>
    </reaction>
</comment>
<protein>
    <recommendedName>
        <fullName evidence="4">5-formyltetrahydrofolate cyclo-ligase</fullName>
        <ecNumber evidence="4">6.3.3.2</ecNumber>
    </recommendedName>
</protein>
<dbReference type="Proteomes" id="UP001501195">
    <property type="component" value="Unassembled WGS sequence"/>
</dbReference>
<evidence type="ECO:0000256" key="3">
    <source>
        <dbReference type="ARBA" id="ARBA00022840"/>
    </source>
</evidence>
<sequence>MTPGPPAADPGAQGPGSTALAGAEHAPTVHPALGVRRGVHVRTRPVPHPGQHPGRGGTPDGDPGDTLELAGAPHRLEVLVGTPPDVRSDVEGRKAVLRRSVRQRRRARTGAEADAVDRDLARSLTTCPLLRAVRTVACYTSLPGEPGTRGALDALQRDGVEVIVPVLLPDADLDWTPRADPAPRTLGTSPHLLGPGAVAEVDLLLVPALAVDTEGHRLGQGGGSYDRALRRVPPRVPVIALVHDDELLDAAVSPVPTLPHDRHVDAVITPTRWLWLRR</sequence>
<dbReference type="RefSeq" id="WP_345713550.1">
    <property type="nucleotide sequence ID" value="NZ_BAABIL010000538.1"/>
</dbReference>
<keyword evidence="4" id="KW-0460">Magnesium</keyword>
<evidence type="ECO:0000313" key="7">
    <source>
        <dbReference type="Proteomes" id="UP001501195"/>
    </source>
</evidence>
<dbReference type="InterPro" id="IPR002698">
    <property type="entry name" value="FTHF_cligase"/>
</dbReference>
<dbReference type="InterPro" id="IPR037171">
    <property type="entry name" value="NagB/RpiA_transferase-like"/>
</dbReference>
<dbReference type="EC" id="6.3.3.2" evidence="4"/>
<dbReference type="PANTHER" id="PTHR23407">
    <property type="entry name" value="ATPASE INHIBITOR/5-FORMYLTETRAHYDROFOLATE CYCLO-LIGASE"/>
    <property type="match status" value="1"/>
</dbReference>
<dbReference type="NCBIfam" id="TIGR02727">
    <property type="entry name" value="MTHFS_bact"/>
    <property type="match status" value="1"/>
</dbReference>
<evidence type="ECO:0000256" key="4">
    <source>
        <dbReference type="RuleBase" id="RU361279"/>
    </source>
</evidence>
<gene>
    <name evidence="6" type="ORF">GCM10023225_30310</name>
</gene>
<keyword evidence="4" id="KW-0479">Metal-binding</keyword>
<dbReference type="PANTHER" id="PTHR23407:SF1">
    <property type="entry name" value="5-FORMYLTETRAHYDROFOLATE CYCLO-LIGASE"/>
    <property type="match status" value="1"/>
</dbReference>
<dbReference type="Pfam" id="PF01812">
    <property type="entry name" value="5-FTHF_cyc-lig"/>
    <property type="match status" value="1"/>
</dbReference>
<keyword evidence="7" id="KW-1185">Reference proteome</keyword>
<comment type="cofactor">
    <cofactor evidence="4">
        <name>Mg(2+)</name>
        <dbReference type="ChEBI" id="CHEBI:18420"/>
    </cofactor>
</comment>
<evidence type="ECO:0000256" key="2">
    <source>
        <dbReference type="ARBA" id="ARBA00022741"/>
    </source>
</evidence>
<organism evidence="6 7">
    <name type="scientific">Kineococcus glutinatus</name>
    <dbReference type="NCBI Taxonomy" id="1070872"/>
    <lineage>
        <taxon>Bacteria</taxon>
        <taxon>Bacillati</taxon>
        <taxon>Actinomycetota</taxon>
        <taxon>Actinomycetes</taxon>
        <taxon>Kineosporiales</taxon>
        <taxon>Kineosporiaceae</taxon>
        <taxon>Kineococcus</taxon>
    </lineage>
</organism>
<dbReference type="SUPFAM" id="SSF100950">
    <property type="entry name" value="NagB/RpiA/CoA transferase-like"/>
    <property type="match status" value="1"/>
</dbReference>
<proteinExistence type="inferred from homology"/>
<accession>A0ABP9I9Z8</accession>
<evidence type="ECO:0000256" key="1">
    <source>
        <dbReference type="ARBA" id="ARBA00010638"/>
    </source>
</evidence>